<evidence type="ECO:0000256" key="5">
    <source>
        <dbReference type="ARBA" id="ARBA00022741"/>
    </source>
</evidence>
<evidence type="ECO:0000256" key="4">
    <source>
        <dbReference type="ARBA" id="ARBA00022679"/>
    </source>
</evidence>
<dbReference type="InterPro" id="IPR055164">
    <property type="entry name" value="EDR1/CTR1/ARMC3-like_pept-like"/>
</dbReference>
<feature type="domain" description="Protein kinase" evidence="12">
    <location>
        <begin position="805"/>
        <end position="1065"/>
    </location>
</feature>
<dbReference type="SUPFAM" id="SSF56112">
    <property type="entry name" value="Protein kinase-like (PK-like)"/>
    <property type="match status" value="1"/>
</dbReference>
<dbReference type="SUPFAM" id="SSF55785">
    <property type="entry name" value="PYP-like sensor domain (PAS domain)"/>
    <property type="match status" value="1"/>
</dbReference>
<feature type="region of interest" description="Disordered" evidence="11">
    <location>
        <begin position="229"/>
        <end position="279"/>
    </location>
</feature>
<feature type="compositionally biased region" description="Low complexity" evidence="11">
    <location>
        <begin position="680"/>
        <end position="695"/>
    </location>
</feature>
<feature type="region of interest" description="Disordered" evidence="11">
    <location>
        <begin position="756"/>
        <end position="783"/>
    </location>
</feature>
<evidence type="ECO:0000256" key="2">
    <source>
        <dbReference type="ARBA" id="ARBA00022543"/>
    </source>
</evidence>
<sequence length="1073" mass="118242">MGLPPQEWSSLIQKIHSKLGHFGVKHTYNLFPLHYHWRGIHVQYQSLHNHHPQQQWRGDPSPRDRTELATGPMNESLLMKSESGGVMMMAQPQQQQQQTRASFWQAFARTTSENQLGLLQSRAQAVVCTDLRGNITSWNQGAESLYQWKAEEVLGLNIVEILIPPNLRKAAWEVLSRVRYGESWSGLLLCKRKDDGLLERVFTKTPIINDEHHIIGVIAIDVSTLPPAKSSSTLKQSSLGKEEGAVEGGTSGASLLKAAGPESPPNQTSDESPGSSLLSSVQQILQKLQVGRASRWETDDMPKRQNSWDSEHELMSPDHRPEQQQTPNGSSHNSMQKNELQSGSDAKIALASQEVFTESNRWTGAVGAMNFQQAEEDYQLQLAIALRVAAEAAAVDDPGLSAASRGLHGNTRKMPGVHSVEATAYRFWVSNCLGYDDRIEDGFYEVWGMSPYVWSMCTDNNELGRIPPLAALQSVNTSESFEVVLVDRNDDPDLRDLEDKAVGLAYDCQEVLDLATRLAQMVADFMGGAAASDDELLEAWHANTTKMTQRIGSIVLPIGVLRPGLGRHRALLFKVMADSVGLPCRLVRGRSFSGKEEGALVVVKVGDDREWMVDLLANPGKIMAPDARLASPPTVIASPLQFERPSSFATSSILNWRDEFGLRDLSNSGGEAGRPNSELAASSSVPVAKAAAADSGKVGHGHSPHSTTQQANDASPGGGGGMQGGNRYNEDYHPSPSGLNQENAKGRVLGDASMAGQSENANIGRINDKGVSSSPEEDSSRYSRQKLMERAVAFAKEYEIPWEDLIMGEPIGQGSYGKVYRADWQGSDVAVKVFLDQHVKAEAIEEFKAEVAIMQRLRHPNVVLFMGAVTNPPNLSIITEFCPRGSLYRLLHRPNRELDEKRRLRMALDVAKGMNYLHRSSPPVVHRDLKSPNLLVDKNWTVKVGDFGLSRLKHNAFLSSKSSAGTPEWMAPEVLRNELSDEKSDVYSFGVILWELSTLQQPWAGMNPIQVVGVVGFQHRRLPIPEDVDPAIANIIQACWRMDPRQRPTFSEIMNELKVMTRPVTSPLTQNSG</sequence>
<dbReference type="PROSITE" id="PS50112">
    <property type="entry name" value="PAS"/>
    <property type="match status" value="1"/>
</dbReference>
<keyword evidence="6" id="KW-0418">Kinase</keyword>
<dbReference type="PROSITE" id="PS50011">
    <property type="entry name" value="PROTEIN_KINASE_DOM"/>
    <property type="match status" value="1"/>
</dbReference>
<feature type="compositionally biased region" description="Basic and acidic residues" evidence="11">
    <location>
        <begin position="294"/>
        <end position="303"/>
    </location>
</feature>
<dbReference type="Gene3D" id="1.10.510.10">
    <property type="entry name" value="Transferase(Phosphotransferase) domain 1"/>
    <property type="match status" value="1"/>
</dbReference>
<evidence type="ECO:0000256" key="6">
    <source>
        <dbReference type="ARBA" id="ARBA00022777"/>
    </source>
</evidence>
<evidence type="ECO:0000259" key="12">
    <source>
        <dbReference type="PROSITE" id="PS50011"/>
    </source>
</evidence>
<feature type="compositionally biased region" description="Polar residues" evidence="11">
    <location>
        <begin position="229"/>
        <end position="239"/>
    </location>
</feature>
<gene>
    <name evidence="14" type="ORF">CSSPTR1EN2_LOCUS1932</name>
</gene>
<evidence type="ECO:0000313" key="15">
    <source>
        <dbReference type="Proteomes" id="UP001497512"/>
    </source>
</evidence>
<evidence type="ECO:0000313" key="14">
    <source>
        <dbReference type="EMBL" id="CAK9192521.1"/>
    </source>
</evidence>
<dbReference type="PROSITE" id="PS00108">
    <property type="entry name" value="PROTEIN_KINASE_ST"/>
    <property type="match status" value="1"/>
</dbReference>
<evidence type="ECO:0000256" key="3">
    <source>
        <dbReference type="ARBA" id="ARBA00022606"/>
    </source>
</evidence>
<dbReference type="InterPro" id="IPR001245">
    <property type="entry name" value="Ser-Thr/Tyr_kinase_cat_dom"/>
</dbReference>
<dbReference type="PANTHER" id="PTHR44329">
    <property type="entry name" value="SERINE/THREONINE-PROTEIN KINASE TNNI3K-RELATED"/>
    <property type="match status" value="1"/>
</dbReference>
<dbReference type="InterPro" id="IPR051681">
    <property type="entry name" value="Ser/Thr_Kinases-Pseudokinases"/>
</dbReference>
<keyword evidence="15" id="KW-1185">Reference proteome</keyword>
<evidence type="ECO:0000256" key="9">
    <source>
        <dbReference type="ARBA" id="ARBA00023170"/>
    </source>
</evidence>
<evidence type="ECO:0000256" key="10">
    <source>
        <dbReference type="PROSITE-ProRule" id="PRU10141"/>
    </source>
</evidence>
<feature type="compositionally biased region" description="Polar residues" evidence="11">
    <location>
        <begin position="265"/>
        <end position="274"/>
    </location>
</feature>
<reference evidence="14 15" key="1">
    <citation type="submission" date="2024-02" db="EMBL/GenBank/DDBJ databases">
        <authorList>
            <consortium name="ELIXIR-Norway"/>
            <consortium name="Elixir Norway"/>
        </authorList>
    </citation>
    <scope>NUCLEOTIDE SEQUENCE [LARGE SCALE GENOMIC DNA]</scope>
</reference>
<evidence type="ECO:0000256" key="11">
    <source>
        <dbReference type="SAM" id="MobiDB-lite"/>
    </source>
</evidence>
<dbReference type="PROSITE" id="PS00107">
    <property type="entry name" value="PROTEIN_KINASE_ATP"/>
    <property type="match status" value="1"/>
</dbReference>
<keyword evidence="7 10" id="KW-0067">ATP-binding</keyword>
<dbReference type="EMBL" id="OZ019893">
    <property type="protein sequence ID" value="CAK9192521.1"/>
    <property type="molecule type" value="Genomic_DNA"/>
</dbReference>
<dbReference type="Gene3D" id="3.30.450.20">
    <property type="entry name" value="PAS domain"/>
    <property type="match status" value="1"/>
</dbReference>
<dbReference type="Pfam" id="PF14381">
    <property type="entry name" value="EDR1_CTR1_ARMC3_pept"/>
    <property type="match status" value="1"/>
</dbReference>
<proteinExistence type="predicted"/>
<dbReference type="SMART" id="SM00091">
    <property type="entry name" value="PAS"/>
    <property type="match status" value="1"/>
</dbReference>
<keyword evidence="2" id="KW-0600">Photoreceptor protein</keyword>
<dbReference type="InterPro" id="IPR000719">
    <property type="entry name" value="Prot_kinase_dom"/>
</dbReference>
<feature type="compositionally biased region" description="Polar residues" evidence="11">
    <location>
        <begin position="323"/>
        <end position="344"/>
    </location>
</feature>
<keyword evidence="1" id="KW-0723">Serine/threonine-protein kinase</keyword>
<dbReference type="InterPro" id="IPR017441">
    <property type="entry name" value="Protein_kinase_ATP_BS"/>
</dbReference>
<dbReference type="NCBIfam" id="TIGR00229">
    <property type="entry name" value="sensory_box"/>
    <property type="match status" value="1"/>
</dbReference>
<feature type="binding site" evidence="10">
    <location>
        <position position="832"/>
    </location>
    <ligand>
        <name>ATP</name>
        <dbReference type="ChEBI" id="CHEBI:30616"/>
    </ligand>
</feature>
<evidence type="ECO:0000256" key="1">
    <source>
        <dbReference type="ARBA" id="ARBA00022527"/>
    </source>
</evidence>
<keyword evidence="4" id="KW-0808">Transferase</keyword>
<keyword evidence="3" id="KW-0716">Sensory transduction</keyword>
<evidence type="ECO:0000256" key="8">
    <source>
        <dbReference type="ARBA" id="ARBA00022991"/>
    </source>
</evidence>
<accession>A0ABP0TDF9</accession>
<keyword evidence="8" id="KW-0157">Chromophore</keyword>
<dbReference type="Pfam" id="PF00989">
    <property type="entry name" value="PAS"/>
    <property type="match status" value="1"/>
</dbReference>
<dbReference type="InterPro" id="IPR011009">
    <property type="entry name" value="Kinase-like_dom_sf"/>
</dbReference>
<dbReference type="CDD" id="cd00130">
    <property type="entry name" value="PAS"/>
    <property type="match status" value="1"/>
</dbReference>
<feature type="domain" description="PAS" evidence="13">
    <location>
        <begin position="111"/>
        <end position="182"/>
    </location>
</feature>
<dbReference type="SMART" id="SM00220">
    <property type="entry name" value="S_TKc"/>
    <property type="match status" value="1"/>
</dbReference>
<name>A0ABP0TDF9_9BRYO</name>
<protein>
    <submittedName>
        <fullName evidence="14">Uncharacterized protein</fullName>
    </submittedName>
</protein>
<keyword evidence="9" id="KW-0675">Receptor</keyword>
<dbReference type="InterPro" id="IPR008271">
    <property type="entry name" value="Ser/Thr_kinase_AS"/>
</dbReference>
<dbReference type="InterPro" id="IPR013767">
    <property type="entry name" value="PAS_fold"/>
</dbReference>
<feature type="region of interest" description="Disordered" evidence="11">
    <location>
        <begin position="291"/>
        <end position="344"/>
    </location>
</feature>
<dbReference type="Gene3D" id="3.30.200.20">
    <property type="entry name" value="Phosphorylase Kinase, domain 1"/>
    <property type="match status" value="1"/>
</dbReference>
<feature type="region of interest" description="Disordered" evidence="11">
    <location>
        <begin position="667"/>
        <end position="743"/>
    </location>
</feature>
<dbReference type="Proteomes" id="UP001497512">
    <property type="component" value="Chromosome 1"/>
</dbReference>
<dbReference type="InterPro" id="IPR000014">
    <property type="entry name" value="PAS"/>
</dbReference>
<dbReference type="CDD" id="cd13999">
    <property type="entry name" value="STKc_MAP3K-like"/>
    <property type="match status" value="1"/>
</dbReference>
<dbReference type="PANTHER" id="PTHR44329:SF298">
    <property type="entry name" value="MIXED LINEAGE KINASE DOMAIN-LIKE PROTEIN"/>
    <property type="match status" value="1"/>
</dbReference>
<feature type="compositionally biased region" description="Polar residues" evidence="11">
    <location>
        <begin position="704"/>
        <end position="713"/>
    </location>
</feature>
<dbReference type="InterPro" id="IPR035965">
    <property type="entry name" value="PAS-like_dom_sf"/>
</dbReference>
<organism evidence="14 15">
    <name type="scientific">Sphagnum troendelagicum</name>
    <dbReference type="NCBI Taxonomy" id="128251"/>
    <lineage>
        <taxon>Eukaryota</taxon>
        <taxon>Viridiplantae</taxon>
        <taxon>Streptophyta</taxon>
        <taxon>Embryophyta</taxon>
        <taxon>Bryophyta</taxon>
        <taxon>Sphagnophytina</taxon>
        <taxon>Sphagnopsida</taxon>
        <taxon>Sphagnales</taxon>
        <taxon>Sphagnaceae</taxon>
        <taxon>Sphagnum</taxon>
    </lineage>
</organism>
<keyword evidence="5 10" id="KW-0547">Nucleotide-binding</keyword>
<dbReference type="PRINTS" id="PR00109">
    <property type="entry name" value="TYRKINASE"/>
</dbReference>
<evidence type="ECO:0000259" key="13">
    <source>
        <dbReference type="PROSITE" id="PS50112"/>
    </source>
</evidence>
<feature type="compositionally biased region" description="Basic and acidic residues" evidence="11">
    <location>
        <begin position="309"/>
        <end position="322"/>
    </location>
</feature>
<evidence type="ECO:0000256" key="7">
    <source>
        <dbReference type="ARBA" id="ARBA00022840"/>
    </source>
</evidence>
<dbReference type="Pfam" id="PF07714">
    <property type="entry name" value="PK_Tyr_Ser-Thr"/>
    <property type="match status" value="1"/>
</dbReference>